<feature type="domain" description="GST C-terminal" evidence="1">
    <location>
        <begin position="1"/>
        <end position="103"/>
    </location>
</feature>
<dbReference type="Gene3D" id="1.20.1050.10">
    <property type="match status" value="1"/>
</dbReference>
<reference evidence="2 3" key="1">
    <citation type="journal article" date="2015" name="Genome Biol. Evol.">
        <title>Phylogenomic analyses indicate that early fungi evolved digesting cell walls of algal ancestors of land plants.</title>
        <authorList>
            <person name="Chang Y."/>
            <person name="Wang S."/>
            <person name="Sekimoto S."/>
            <person name="Aerts A.L."/>
            <person name="Choi C."/>
            <person name="Clum A."/>
            <person name="LaButti K.M."/>
            <person name="Lindquist E.A."/>
            <person name="Yee Ngan C."/>
            <person name="Ohm R.A."/>
            <person name="Salamov A.A."/>
            <person name="Grigoriev I.V."/>
            <person name="Spatafora J.W."/>
            <person name="Berbee M.L."/>
        </authorList>
    </citation>
    <scope>NUCLEOTIDE SEQUENCE [LARGE SCALE GENOMIC DNA]</scope>
    <source>
        <strain evidence="2 3">NRRL 28638</strain>
    </source>
</reference>
<proteinExistence type="predicted"/>
<evidence type="ECO:0000259" key="1">
    <source>
        <dbReference type="PROSITE" id="PS50405"/>
    </source>
</evidence>
<dbReference type="AlphaFoldDB" id="A0A137PDR6"/>
<dbReference type="Proteomes" id="UP000070444">
    <property type="component" value="Unassembled WGS sequence"/>
</dbReference>
<sequence length="103" mass="12118">MDILPSRRCGANARSNYSLWDFAPERIQYGIDRYLNETKRLFSVFETKLEDHDFITTDQISITDIVLFPWVHRLDRVPEVQKGLDVPQSNSYRIVRSDSVKVK</sequence>
<evidence type="ECO:0000313" key="3">
    <source>
        <dbReference type="Proteomes" id="UP000070444"/>
    </source>
</evidence>
<evidence type="ECO:0000313" key="2">
    <source>
        <dbReference type="EMBL" id="KXN73130.1"/>
    </source>
</evidence>
<dbReference type="PROSITE" id="PS50405">
    <property type="entry name" value="GST_CTER"/>
    <property type="match status" value="1"/>
</dbReference>
<dbReference type="PANTHER" id="PTHR44051">
    <property type="entry name" value="GLUTATHIONE S-TRANSFERASE-RELATED"/>
    <property type="match status" value="1"/>
</dbReference>
<keyword evidence="3" id="KW-1185">Reference proteome</keyword>
<dbReference type="EMBL" id="KQ964441">
    <property type="protein sequence ID" value="KXN73130.1"/>
    <property type="molecule type" value="Genomic_DNA"/>
</dbReference>
<name>A0A137PDR6_CONC2</name>
<dbReference type="STRING" id="796925.A0A137PDR6"/>
<dbReference type="Pfam" id="PF13410">
    <property type="entry name" value="GST_C_2"/>
    <property type="match status" value="1"/>
</dbReference>
<organism evidence="2 3">
    <name type="scientific">Conidiobolus coronatus (strain ATCC 28846 / CBS 209.66 / NRRL 28638)</name>
    <name type="common">Delacroixia coronata</name>
    <dbReference type="NCBI Taxonomy" id="796925"/>
    <lineage>
        <taxon>Eukaryota</taxon>
        <taxon>Fungi</taxon>
        <taxon>Fungi incertae sedis</taxon>
        <taxon>Zoopagomycota</taxon>
        <taxon>Entomophthoromycotina</taxon>
        <taxon>Entomophthoromycetes</taxon>
        <taxon>Entomophthorales</taxon>
        <taxon>Ancylistaceae</taxon>
        <taxon>Conidiobolus</taxon>
    </lineage>
</organism>
<gene>
    <name evidence="2" type="ORF">CONCODRAFT_4019</name>
</gene>
<accession>A0A137PDR6</accession>
<dbReference type="OrthoDB" id="422574at2759"/>
<dbReference type="PANTHER" id="PTHR44051:SF8">
    <property type="entry name" value="GLUTATHIONE S-TRANSFERASE GSTA"/>
    <property type="match status" value="1"/>
</dbReference>
<protein>
    <recommendedName>
        <fullName evidence="1">GST C-terminal domain-containing protein</fullName>
    </recommendedName>
</protein>
<dbReference type="InterPro" id="IPR010987">
    <property type="entry name" value="Glutathione-S-Trfase_C-like"/>
</dbReference>
<dbReference type="SUPFAM" id="SSF47616">
    <property type="entry name" value="GST C-terminal domain-like"/>
    <property type="match status" value="1"/>
</dbReference>
<dbReference type="InterPro" id="IPR036282">
    <property type="entry name" value="Glutathione-S-Trfase_C_sf"/>
</dbReference>